<evidence type="ECO:0000256" key="6">
    <source>
        <dbReference type="ARBA" id="ARBA00023296"/>
    </source>
</evidence>
<keyword evidence="3" id="KW-1188">Viral release from host cell</keyword>
<comment type="subcellular location">
    <subcellularLocation>
        <location evidence="1">Virion</location>
    </subcellularLocation>
</comment>
<organism evidence="8">
    <name type="scientific">marine sediment metagenome</name>
    <dbReference type="NCBI Taxonomy" id="412755"/>
    <lineage>
        <taxon>unclassified sequences</taxon>
        <taxon>metagenomes</taxon>
        <taxon>ecological metagenomes</taxon>
    </lineage>
</organism>
<proteinExistence type="predicted"/>
<dbReference type="AlphaFoldDB" id="A0A0F8YXA0"/>
<feature type="non-terminal residue" evidence="8">
    <location>
        <position position="1"/>
    </location>
</feature>
<reference evidence="8" key="1">
    <citation type="journal article" date="2015" name="Nature">
        <title>Complex archaea that bridge the gap between prokaryotes and eukaryotes.</title>
        <authorList>
            <person name="Spang A."/>
            <person name="Saw J.H."/>
            <person name="Jorgensen S.L."/>
            <person name="Zaremba-Niedzwiedzka K."/>
            <person name="Martijn J."/>
            <person name="Lind A.E."/>
            <person name="van Eijk R."/>
            <person name="Schleper C."/>
            <person name="Guy L."/>
            <person name="Ettema T.J."/>
        </authorList>
    </citation>
    <scope>NUCLEOTIDE SEQUENCE</scope>
</reference>
<evidence type="ECO:0000256" key="7">
    <source>
        <dbReference type="SAM" id="MobiDB-lite"/>
    </source>
</evidence>
<evidence type="ECO:0000256" key="2">
    <source>
        <dbReference type="ARBA" id="ARBA00022595"/>
    </source>
</evidence>
<sequence>IAPIIGRYESKFLDPTNERTFNIEEEERRLPEMPAILEDFREEAKERGETEKINIKYIGPLATIQEKLFKTTGTSQTLAMAGPIVQLQLTGAPVLDNLDFDEMLKDGARDNGASPTHIRGEKDVKKIRDARTKMLQAQQQMEMAQGMADAVPKLGKKEEKGSVLDEARSGS</sequence>
<evidence type="ECO:0000256" key="1">
    <source>
        <dbReference type="ARBA" id="ARBA00004328"/>
    </source>
</evidence>
<dbReference type="GO" id="GO:0044423">
    <property type="term" value="C:virion component"/>
    <property type="evidence" value="ECO:0007669"/>
    <property type="project" value="UniProtKB-KW"/>
</dbReference>
<keyword evidence="4" id="KW-0946">Virion</keyword>
<keyword evidence="5" id="KW-0231">Viral genome packaging</keyword>
<name>A0A0F8YXA0_9ZZZZ</name>
<evidence type="ECO:0000313" key="8">
    <source>
        <dbReference type="EMBL" id="KKK86033.1"/>
    </source>
</evidence>
<dbReference type="GO" id="GO:0046718">
    <property type="term" value="P:symbiont entry into host cell"/>
    <property type="evidence" value="ECO:0007669"/>
    <property type="project" value="UniProtKB-KW"/>
</dbReference>
<keyword evidence="6" id="KW-1160">Virus entry into host cell</keyword>
<dbReference type="Pfam" id="PF12236">
    <property type="entry name" value="Head-tail_con"/>
    <property type="match status" value="1"/>
</dbReference>
<gene>
    <name evidence="8" type="ORF">LCGC14_2767320</name>
</gene>
<comment type="caution">
    <text evidence="8">The sequence shown here is derived from an EMBL/GenBank/DDBJ whole genome shotgun (WGS) entry which is preliminary data.</text>
</comment>
<dbReference type="InterPro" id="IPR020991">
    <property type="entry name" value="Connector_podovirus"/>
</dbReference>
<feature type="region of interest" description="Disordered" evidence="7">
    <location>
        <begin position="144"/>
        <end position="171"/>
    </location>
</feature>
<keyword evidence="2" id="KW-1162">Viral penetration into host cytoplasm</keyword>
<feature type="compositionally biased region" description="Basic and acidic residues" evidence="7">
    <location>
        <begin position="155"/>
        <end position="171"/>
    </location>
</feature>
<feature type="region of interest" description="Disordered" evidence="7">
    <location>
        <begin position="107"/>
        <end position="126"/>
    </location>
</feature>
<accession>A0A0F8YXA0</accession>
<evidence type="ECO:0000256" key="3">
    <source>
        <dbReference type="ARBA" id="ARBA00022612"/>
    </source>
</evidence>
<dbReference type="EMBL" id="LAZR01051035">
    <property type="protein sequence ID" value="KKK86033.1"/>
    <property type="molecule type" value="Genomic_DNA"/>
</dbReference>
<evidence type="ECO:0000256" key="4">
    <source>
        <dbReference type="ARBA" id="ARBA00022844"/>
    </source>
</evidence>
<evidence type="ECO:0000256" key="5">
    <source>
        <dbReference type="ARBA" id="ARBA00023219"/>
    </source>
</evidence>
<protein>
    <submittedName>
        <fullName evidence="8">Uncharacterized protein</fullName>
    </submittedName>
</protein>